<dbReference type="AlphaFoldDB" id="A0A5B7ESD0"/>
<dbReference type="EMBL" id="VSRR010003435">
    <property type="protein sequence ID" value="MPC36146.1"/>
    <property type="molecule type" value="Genomic_DNA"/>
</dbReference>
<gene>
    <name evidence="2" type="ORF">E2C01_029593</name>
</gene>
<evidence type="ECO:0000313" key="2">
    <source>
        <dbReference type="EMBL" id="MPC36146.1"/>
    </source>
</evidence>
<evidence type="ECO:0000313" key="3">
    <source>
        <dbReference type="Proteomes" id="UP000324222"/>
    </source>
</evidence>
<comment type="caution">
    <text evidence="2">The sequence shown here is derived from an EMBL/GenBank/DDBJ whole genome shotgun (WGS) entry which is preliminary data.</text>
</comment>
<evidence type="ECO:0000256" key="1">
    <source>
        <dbReference type="SAM" id="MobiDB-lite"/>
    </source>
</evidence>
<reference evidence="2 3" key="1">
    <citation type="submission" date="2019-05" db="EMBL/GenBank/DDBJ databases">
        <title>Another draft genome of Portunus trituberculatus and its Hox gene families provides insights of decapod evolution.</title>
        <authorList>
            <person name="Jeong J.-H."/>
            <person name="Song I."/>
            <person name="Kim S."/>
            <person name="Choi T."/>
            <person name="Kim D."/>
            <person name="Ryu S."/>
            <person name="Kim W."/>
        </authorList>
    </citation>
    <scope>NUCLEOTIDE SEQUENCE [LARGE SCALE GENOMIC DNA]</scope>
    <source>
        <tissue evidence="2">Muscle</tissue>
    </source>
</reference>
<accession>A0A5B7ESD0</accession>
<dbReference type="Proteomes" id="UP000324222">
    <property type="component" value="Unassembled WGS sequence"/>
</dbReference>
<protein>
    <submittedName>
        <fullName evidence="2">Uncharacterized protein</fullName>
    </submittedName>
</protein>
<feature type="region of interest" description="Disordered" evidence="1">
    <location>
        <begin position="17"/>
        <end position="41"/>
    </location>
</feature>
<proteinExistence type="predicted"/>
<sequence length="74" mass="8206">MIQLQATQQQLHLAMHKATHDRPGTTMLAAPTHTNSCHGQDEECGGYDDKGYFVVKPSEYTLSVTQVYSSARHS</sequence>
<organism evidence="2 3">
    <name type="scientific">Portunus trituberculatus</name>
    <name type="common">Swimming crab</name>
    <name type="synonym">Neptunus trituberculatus</name>
    <dbReference type="NCBI Taxonomy" id="210409"/>
    <lineage>
        <taxon>Eukaryota</taxon>
        <taxon>Metazoa</taxon>
        <taxon>Ecdysozoa</taxon>
        <taxon>Arthropoda</taxon>
        <taxon>Crustacea</taxon>
        <taxon>Multicrustacea</taxon>
        <taxon>Malacostraca</taxon>
        <taxon>Eumalacostraca</taxon>
        <taxon>Eucarida</taxon>
        <taxon>Decapoda</taxon>
        <taxon>Pleocyemata</taxon>
        <taxon>Brachyura</taxon>
        <taxon>Eubrachyura</taxon>
        <taxon>Portunoidea</taxon>
        <taxon>Portunidae</taxon>
        <taxon>Portuninae</taxon>
        <taxon>Portunus</taxon>
    </lineage>
</organism>
<keyword evidence="3" id="KW-1185">Reference proteome</keyword>
<name>A0A5B7ESD0_PORTR</name>